<accession>A0ABR3MNB0</accession>
<keyword evidence="2" id="KW-1185">Reference proteome</keyword>
<evidence type="ECO:0000313" key="2">
    <source>
        <dbReference type="Proteomes" id="UP001558613"/>
    </source>
</evidence>
<gene>
    <name evidence="1" type="ORF">QQF64_001769</name>
</gene>
<protein>
    <submittedName>
        <fullName evidence="1">Uncharacterized protein</fullName>
    </submittedName>
</protein>
<organism evidence="1 2">
    <name type="scientific">Cirrhinus molitorella</name>
    <name type="common">mud carp</name>
    <dbReference type="NCBI Taxonomy" id="172907"/>
    <lineage>
        <taxon>Eukaryota</taxon>
        <taxon>Metazoa</taxon>
        <taxon>Chordata</taxon>
        <taxon>Craniata</taxon>
        <taxon>Vertebrata</taxon>
        <taxon>Euteleostomi</taxon>
        <taxon>Actinopterygii</taxon>
        <taxon>Neopterygii</taxon>
        <taxon>Teleostei</taxon>
        <taxon>Ostariophysi</taxon>
        <taxon>Cypriniformes</taxon>
        <taxon>Cyprinidae</taxon>
        <taxon>Labeoninae</taxon>
        <taxon>Labeonini</taxon>
        <taxon>Cirrhinus</taxon>
    </lineage>
</organism>
<name>A0ABR3MNB0_9TELE</name>
<comment type="caution">
    <text evidence="1">The sequence shown here is derived from an EMBL/GenBank/DDBJ whole genome shotgun (WGS) entry which is preliminary data.</text>
</comment>
<sequence>MALGSHSIEFSGAQMTLNEGRRCQSFTAHLQTETSRRKQKSNRKCLRPEGIMLQQNTSNRDVREISCQRGAGAVFIELQRSTLQKMLF</sequence>
<reference evidence="1 2" key="1">
    <citation type="submission" date="2023-09" db="EMBL/GenBank/DDBJ databases">
        <authorList>
            <person name="Wang M."/>
        </authorList>
    </citation>
    <scope>NUCLEOTIDE SEQUENCE [LARGE SCALE GENOMIC DNA]</scope>
    <source>
        <strain evidence="1">GT-2023</strain>
        <tissue evidence="1">Liver</tissue>
    </source>
</reference>
<dbReference type="EMBL" id="JAYMGO010000010">
    <property type="protein sequence ID" value="KAL1266094.1"/>
    <property type="molecule type" value="Genomic_DNA"/>
</dbReference>
<dbReference type="Proteomes" id="UP001558613">
    <property type="component" value="Unassembled WGS sequence"/>
</dbReference>
<evidence type="ECO:0000313" key="1">
    <source>
        <dbReference type="EMBL" id="KAL1266094.1"/>
    </source>
</evidence>
<proteinExistence type="predicted"/>